<dbReference type="InterPro" id="IPR049704">
    <property type="entry name" value="Aminotrans_3_PPA_site"/>
</dbReference>
<dbReference type="CDD" id="cd00610">
    <property type="entry name" value="OAT_like"/>
    <property type="match status" value="1"/>
</dbReference>
<dbReference type="AlphaFoldDB" id="A0A379C334"/>
<dbReference type="Proteomes" id="UP000255517">
    <property type="component" value="Unassembled WGS sequence"/>
</dbReference>
<dbReference type="InterPro" id="IPR015422">
    <property type="entry name" value="PyrdxlP-dep_Trfase_small"/>
</dbReference>
<evidence type="ECO:0000256" key="1">
    <source>
        <dbReference type="ARBA" id="ARBA00008954"/>
    </source>
</evidence>
<dbReference type="Gene3D" id="3.90.1150.10">
    <property type="entry name" value="Aspartate Aminotransferase, domain 1"/>
    <property type="match status" value="1"/>
</dbReference>
<evidence type="ECO:0000313" key="4">
    <source>
        <dbReference type="EMBL" id="SUB56501.1"/>
    </source>
</evidence>
<keyword evidence="2 3" id="KW-0663">Pyridoxal phosphate</keyword>
<dbReference type="InterPro" id="IPR015424">
    <property type="entry name" value="PyrdxlP-dep_Trfase"/>
</dbReference>
<dbReference type="GO" id="GO:0030170">
    <property type="term" value="F:pyridoxal phosphate binding"/>
    <property type="evidence" value="ECO:0007669"/>
    <property type="project" value="InterPro"/>
</dbReference>
<dbReference type="RefSeq" id="WP_019034669.1">
    <property type="nucleotide sequence ID" value="NZ_JBBNGY010000001.1"/>
</dbReference>
<proteinExistence type="inferred from homology"/>
<keyword evidence="4" id="KW-0032">Aminotransferase</keyword>
<reference evidence="4 5" key="1">
    <citation type="submission" date="2018-06" db="EMBL/GenBank/DDBJ databases">
        <authorList>
            <consortium name="Pathogen Informatics"/>
            <person name="Doyle S."/>
        </authorList>
    </citation>
    <scope>NUCLEOTIDE SEQUENCE [LARGE SCALE GENOMIC DNA]</scope>
    <source>
        <strain evidence="4 5">NCTC13149</strain>
    </source>
</reference>
<dbReference type="Pfam" id="PF00202">
    <property type="entry name" value="Aminotran_3"/>
    <property type="match status" value="1"/>
</dbReference>
<dbReference type="GO" id="GO:0034386">
    <property type="term" value="F:4-aminobutyrate:2-oxoglutarate transaminase activity"/>
    <property type="evidence" value="ECO:0007669"/>
    <property type="project" value="UniProtKB-EC"/>
</dbReference>
<dbReference type="EC" id="2.6.1.19" evidence="4"/>
<gene>
    <name evidence="4" type="primary">gabT</name>
    <name evidence="4" type="ORF">NCTC13149_00273</name>
</gene>
<evidence type="ECO:0000256" key="2">
    <source>
        <dbReference type="ARBA" id="ARBA00022898"/>
    </source>
</evidence>
<dbReference type="PIRSF" id="PIRSF000521">
    <property type="entry name" value="Transaminase_4ab_Lys_Orn"/>
    <property type="match status" value="1"/>
</dbReference>
<sequence>MDNFYKRDECSISDIMKLRFNPLVADRGEGIYIYDIKDKRYIDFSSNWGVVNTGYSHPKVNYAIKNQLEKLSFVSTITIINEESIILAEKLKKLTPGNFKKKVWFGLSGSDANEMIYKAISVDNKKNKIISFTGSYHGQSIGSYSMSGHPMQKKSYASNVIKIPYPYCYRCPFSKEEKSCERECLKFIKDYLLNLAYSPDSIGALIAETIQCDGGVVPMPYGYLENLYNILKKNGIFLIIDEVKIGFGRTGYFFSYEKQKIIPDAVVMGKSIASGLPLSAVVGRREILDKEEGLHLFTTSGSPISARASIATILVINEEKLVENSSEMGRILMESLNDLLKKFDQIGDVRGRGLVVGIEIVKDKKSKIPDAKLAAMISYNCYEKGLILYPVGIFSNVLEITPPLIINKEEIYEAVSILESAIYECIKGDFDASKLENFCGWAL</sequence>
<organism evidence="4 5">
    <name type="scientific">Peptoniphilus lacrimalis</name>
    <dbReference type="NCBI Taxonomy" id="33031"/>
    <lineage>
        <taxon>Bacteria</taxon>
        <taxon>Bacillati</taxon>
        <taxon>Bacillota</taxon>
        <taxon>Tissierellia</taxon>
        <taxon>Tissierellales</taxon>
        <taxon>Peptoniphilaceae</taxon>
        <taxon>Peptoniphilus</taxon>
    </lineage>
</organism>
<dbReference type="OrthoDB" id="9801052at2"/>
<protein>
    <submittedName>
        <fullName evidence="4">4-aminobutyrate aminotransferase GabT</fullName>
        <ecNumber evidence="4">2.6.1.19</ecNumber>
    </submittedName>
</protein>
<accession>A0A379C334</accession>
<evidence type="ECO:0000313" key="5">
    <source>
        <dbReference type="Proteomes" id="UP000255517"/>
    </source>
</evidence>
<name>A0A379C334_9FIRM</name>
<dbReference type="EMBL" id="UGSZ01000001">
    <property type="protein sequence ID" value="SUB56501.1"/>
    <property type="molecule type" value="Genomic_DNA"/>
</dbReference>
<dbReference type="PANTHER" id="PTHR45688">
    <property type="match status" value="1"/>
</dbReference>
<dbReference type="InterPro" id="IPR005814">
    <property type="entry name" value="Aminotrans_3"/>
</dbReference>
<comment type="similarity">
    <text evidence="1 3">Belongs to the class-III pyridoxal-phosphate-dependent aminotransferase family.</text>
</comment>
<dbReference type="PROSITE" id="PS00600">
    <property type="entry name" value="AA_TRANSFER_CLASS_3"/>
    <property type="match status" value="1"/>
</dbReference>
<dbReference type="Gene3D" id="3.40.640.10">
    <property type="entry name" value="Type I PLP-dependent aspartate aminotransferase-like (Major domain)"/>
    <property type="match status" value="1"/>
</dbReference>
<keyword evidence="4" id="KW-0808">Transferase</keyword>
<dbReference type="STRING" id="1122949.GCA_000378725_00842"/>
<dbReference type="InterPro" id="IPR015421">
    <property type="entry name" value="PyrdxlP-dep_Trfase_major"/>
</dbReference>
<evidence type="ECO:0000256" key="3">
    <source>
        <dbReference type="RuleBase" id="RU003560"/>
    </source>
</evidence>
<dbReference type="PANTHER" id="PTHR45688:SF13">
    <property type="entry name" value="ALANINE--GLYOXYLATE AMINOTRANSFERASE 2-LIKE"/>
    <property type="match status" value="1"/>
</dbReference>
<dbReference type="SUPFAM" id="SSF53383">
    <property type="entry name" value="PLP-dependent transferases"/>
    <property type="match status" value="1"/>
</dbReference>